<comment type="caution">
    <text evidence="12">Lacks conserved residue(s) required for the propagation of feature annotation.</text>
</comment>
<name>A0A8J5EXM7_ZINOF</name>
<keyword evidence="8 13" id="KW-0560">Oxidoreductase</keyword>
<evidence type="ECO:0000313" key="17">
    <source>
        <dbReference type="EMBL" id="KAG6476449.1"/>
    </source>
</evidence>
<evidence type="ECO:0000256" key="2">
    <source>
        <dbReference type="ARBA" id="ARBA00009419"/>
    </source>
</evidence>
<keyword evidence="11 14" id="KW-0275">Fatty acid biosynthesis</keyword>
<keyword evidence="9 13" id="KW-0408">Iron</keyword>
<evidence type="ECO:0000256" key="7">
    <source>
        <dbReference type="ARBA" id="ARBA00022964"/>
    </source>
</evidence>
<evidence type="ECO:0000256" key="8">
    <source>
        <dbReference type="ARBA" id="ARBA00023002"/>
    </source>
</evidence>
<dbReference type="Gene3D" id="3.10.450.60">
    <property type="match status" value="1"/>
</dbReference>
<protein>
    <recommendedName>
        <fullName evidence="14">Lipoxygenase</fullName>
        <ecNumber evidence="14">1.13.11.-</ecNumber>
    </recommendedName>
</protein>
<evidence type="ECO:0000259" key="16">
    <source>
        <dbReference type="PROSITE" id="PS51393"/>
    </source>
</evidence>
<evidence type="ECO:0000313" key="18">
    <source>
        <dbReference type="Proteomes" id="UP000734854"/>
    </source>
</evidence>
<dbReference type="EC" id="1.13.11.-" evidence="14"/>
<keyword evidence="10" id="KW-0443">Lipid metabolism</keyword>
<dbReference type="PRINTS" id="PR00468">
    <property type="entry name" value="PLTLPOXGNASE"/>
</dbReference>
<gene>
    <name evidence="17" type="ORF">ZIOFF_065690</name>
</gene>
<evidence type="ECO:0000256" key="6">
    <source>
        <dbReference type="ARBA" id="ARBA00022832"/>
    </source>
</evidence>
<dbReference type="EMBL" id="JACMSC010000018">
    <property type="protein sequence ID" value="KAG6476449.1"/>
    <property type="molecule type" value="Genomic_DNA"/>
</dbReference>
<dbReference type="GO" id="GO:0006633">
    <property type="term" value="P:fatty acid biosynthetic process"/>
    <property type="evidence" value="ECO:0007669"/>
    <property type="project" value="UniProtKB-KW"/>
</dbReference>
<dbReference type="Pfam" id="PF01477">
    <property type="entry name" value="PLAT"/>
    <property type="match status" value="1"/>
</dbReference>
<dbReference type="UniPathway" id="UPA00382"/>
<dbReference type="InterPro" id="IPR013819">
    <property type="entry name" value="LipOase_C"/>
</dbReference>
<dbReference type="InterPro" id="IPR036392">
    <property type="entry name" value="PLAT/LH2_dom_sf"/>
</dbReference>
<dbReference type="SMART" id="SM00308">
    <property type="entry name" value="LH2"/>
    <property type="match status" value="1"/>
</dbReference>
<dbReference type="PANTHER" id="PTHR11771">
    <property type="entry name" value="LIPOXYGENASE"/>
    <property type="match status" value="1"/>
</dbReference>
<evidence type="ECO:0000259" key="15">
    <source>
        <dbReference type="PROSITE" id="PS50095"/>
    </source>
</evidence>
<dbReference type="PROSITE" id="PS00081">
    <property type="entry name" value="LIPOXYGENASE_2"/>
    <property type="match status" value="1"/>
</dbReference>
<dbReference type="GO" id="GO:0034440">
    <property type="term" value="P:lipid oxidation"/>
    <property type="evidence" value="ECO:0007669"/>
    <property type="project" value="InterPro"/>
</dbReference>
<dbReference type="Proteomes" id="UP000734854">
    <property type="component" value="Unassembled WGS sequence"/>
</dbReference>
<dbReference type="InterPro" id="IPR001024">
    <property type="entry name" value="PLAT/LH2_dom"/>
</dbReference>
<keyword evidence="18" id="KW-1185">Reference proteome</keyword>
<dbReference type="InterPro" id="IPR001246">
    <property type="entry name" value="LipOase_plant"/>
</dbReference>
<dbReference type="SUPFAM" id="SSF49723">
    <property type="entry name" value="Lipase/lipooxygenase domain (PLAT/LH2 domain)"/>
    <property type="match status" value="1"/>
</dbReference>
<dbReference type="Gene3D" id="2.60.60.20">
    <property type="entry name" value="PLAT/LH2 domain"/>
    <property type="match status" value="1"/>
</dbReference>
<evidence type="ECO:0000256" key="5">
    <source>
        <dbReference type="ARBA" id="ARBA00022767"/>
    </source>
</evidence>
<evidence type="ECO:0000256" key="14">
    <source>
        <dbReference type="RuleBase" id="RU003975"/>
    </source>
</evidence>
<dbReference type="Gene3D" id="4.10.372.10">
    <property type="entry name" value="Lipoxygenase-1, Domain 3"/>
    <property type="match status" value="1"/>
</dbReference>
<dbReference type="GO" id="GO:0046872">
    <property type="term" value="F:metal ion binding"/>
    <property type="evidence" value="ECO:0007669"/>
    <property type="project" value="UniProtKB-UniRule"/>
</dbReference>
<comment type="pathway">
    <text evidence="14">Lipid metabolism; oxylipin biosynthesis.</text>
</comment>
<dbReference type="GO" id="GO:0031408">
    <property type="term" value="P:oxylipin biosynthetic process"/>
    <property type="evidence" value="ECO:0007669"/>
    <property type="project" value="UniProtKB-UniRule"/>
</dbReference>
<accession>A0A8J5EXM7</accession>
<comment type="function">
    <text evidence="14">Plant lipoxygenase may be involved in a number of diverse aspects of plant physiology including growth and development, pest resistance, and senescence or responses to wounding.</text>
</comment>
<dbReference type="InterPro" id="IPR027433">
    <property type="entry name" value="Lipoxygenase_dom_3"/>
</dbReference>
<evidence type="ECO:0000256" key="13">
    <source>
        <dbReference type="RuleBase" id="RU003974"/>
    </source>
</evidence>
<dbReference type="AlphaFoldDB" id="A0A8J5EXM7"/>
<evidence type="ECO:0000256" key="12">
    <source>
        <dbReference type="PROSITE-ProRule" id="PRU00152"/>
    </source>
</evidence>
<evidence type="ECO:0000256" key="1">
    <source>
        <dbReference type="ARBA" id="ARBA00001962"/>
    </source>
</evidence>
<evidence type="ECO:0000256" key="11">
    <source>
        <dbReference type="ARBA" id="ARBA00023160"/>
    </source>
</evidence>
<organism evidence="17 18">
    <name type="scientific">Zingiber officinale</name>
    <name type="common">Ginger</name>
    <name type="synonym">Amomum zingiber</name>
    <dbReference type="NCBI Taxonomy" id="94328"/>
    <lineage>
        <taxon>Eukaryota</taxon>
        <taxon>Viridiplantae</taxon>
        <taxon>Streptophyta</taxon>
        <taxon>Embryophyta</taxon>
        <taxon>Tracheophyta</taxon>
        <taxon>Spermatophyta</taxon>
        <taxon>Magnoliopsida</taxon>
        <taxon>Liliopsida</taxon>
        <taxon>Zingiberales</taxon>
        <taxon>Zingiberaceae</taxon>
        <taxon>Zingiber</taxon>
    </lineage>
</organism>
<dbReference type="PRINTS" id="PR00087">
    <property type="entry name" value="LIPOXYGENASE"/>
</dbReference>
<keyword evidence="4 13" id="KW-0479">Metal-binding</keyword>
<keyword evidence="5 14" id="KW-0925">Oxylipin biosynthesis</keyword>
<dbReference type="Gene3D" id="1.20.245.10">
    <property type="entry name" value="Lipoxygenase-1, Domain 5"/>
    <property type="match status" value="1"/>
</dbReference>
<dbReference type="PROSITE" id="PS51393">
    <property type="entry name" value="LIPOXYGENASE_3"/>
    <property type="match status" value="1"/>
</dbReference>
<dbReference type="FunFam" id="4.10.375.10:FF:000001">
    <property type="entry name" value="Lipoxygenase"/>
    <property type="match status" value="1"/>
</dbReference>
<evidence type="ECO:0000256" key="3">
    <source>
        <dbReference type="ARBA" id="ARBA00022516"/>
    </source>
</evidence>
<dbReference type="PROSITE" id="PS50095">
    <property type="entry name" value="PLAT"/>
    <property type="match status" value="1"/>
</dbReference>
<dbReference type="InterPro" id="IPR000907">
    <property type="entry name" value="LipOase"/>
</dbReference>
<dbReference type="GO" id="GO:0009611">
    <property type="term" value="P:response to wounding"/>
    <property type="evidence" value="ECO:0007669"/>
    <property type="project" value="UniProtKB-ARBA"/>
</dbReference>
<dbReference type="Gene3D" id="4.10.375.10">
    <property type="entry name" value="Lipoxygenase-1, Domain 2"/>
    <property type="match status" value="1"/>
</dbReference>
<keyword evidence="7 13" id="KW-0223">Dioxygenase</keyword>
<keyword evidence="6" id="KW-0276">Fatty acid metabolism</keyword>
<dbReference type="GO" id="GO:0016702">
    <property type="term" value="F:oxidoreductase activity, acting on single donors with incorporation of molecular oxygen, incorporation of two atoms of oxygen"/>
    <property type="evidence" value="ECO:0007669"/>
    <property type="project" value="InterPro"/>
</dbReference>
<dbReference type="InterPro" id="IPR036226">
    <property type="entry name" value="LipOase_C_sf"/>
</dbReference>
<feature type="domain" description="PLAT" evidence="15">
    <location>
        <begin position="29"/>
        <end position="153"/>
    </location>
</feature>
<dbReference type="PROSITE" id="PS00711">
    <property type="entry name" value="LIPOXYGENASE_1"/>
    <property type="match status" value="1"/>
</dbReference>
<dbReference type="InterPro" id="IPR020834">
    <property type="entry name" value="LipOase_CS"/>
</dbReference>
<dbReference type="FunFam" id="1.20.245.10:FF:000002">
    <property type="entry name" value="Lipoxygenase"/>
    <property type="match status" value="1"/>
</dbReference>
<evidence type="ECO:0000256" key="9">
    <source>
        <dbReference type="ARBA" id="ARBA00023004"/>
    </source>
</evidence>
<comment type="cofactor">
    <cofactor evidence="1 13">
        <name>Fe cation</name>
        <dbReference type="ChEBI" id="CHEBI:24875"/>
    </cofactor>
</comment>
<reference evidence="17 18" key="1">
    <citation type="submission" date="2020-08" db="EMBL/GenBank/DDBJ databases">
        <title>Plant Genome Project.</title>
        <authorList>
            <person name="Zhang R.-G."/>
        </authorList>
    </citation>
    <scope>NUCLEOTIDE SEQUENCE [LARGE SCALE GENOMIC DNA]</scope>
    <source>
        <tissue evidence="17">Rhizome</tissue>
    </source>
</reference>
<dbReference type="Pfam" id="PF00305">
    <property type="entry name" value="Lipoxygenase"/>
    <property type="match status" value="1"/>
</dbReference>
<keyword evidence="3 14" id="KW-0444">Lipid biosynthesis</keyword>
<feature type="domain" description="Lipoxygenase" evidence="16">
    <location>
        <begin position="156"/>
        <end position="872"/>
    </location>
</feature>
<proteinExistence type="inferred from homology"/>
<sequence length="872" mass="99983">MQKCFAKLRQKISGRFHLFGDHGVSEPATRGTLVIYRTSRRSSLRKCISIRLYSVTHLDPNTGFGKLSGEASLQNWKKTKHGENDTITSEVVMYLEEGFGTPGAIEVKHLGQHQEFFLQSLTLDLPHNHSVHFECNSWVYPMSKTNVDRVFFSNTSYLPSQTPAALQSLREEELRNLRGNGRGKREKWERIYDYDRYNDLGEIDRGQSHARPILGGSNAYPYPRRCRTGRPLSNKDRMTESRSEIINLDFYVPPDDRFSPTKLSEFISNSIRAVVHFVVPEVKSVFEGAVKNFESFEQMSKDLYTAHRKPVAETMVMGRLKALVPKELHDEIGRVMKENPYKFPIPQVIAADKNAWRSDEEFAREMLAGLNPAVIRCLEINPDAVFIACKSWTFDLIINADFSNRGKRREKLDYCYPSRKESRRPEHYRMTTGRMFMLDHHEYLMPYLRRINEQGVCIYASRTLFLLRHDHTLKPVAIELTLPGGGAGSEEINRVFLPASKGTEAALWQLAKTHVAVNDSGHHQLISHWLHTHAAVEPFIIAARRQLSSMHPIYKLLDPHFKDTMHINSLARSILLNAGGILERTMYLGKYAMEISSAIYKSWRFRDQALPADLLKRNMAVEDDSVQSGVRLRFDDYPYAADGLDVWAAIDTWVTDYCAYFYRSDASVVSDVELQAWWSEVREVGHGDKRDDAECWFPLDSVANLARAITTLIWIASALHAAVNFGQYGYAGYPPNRPTRCYKFIPYEGTPEFAEFLRDPDKYFLQMIPDRFTTTLGIALIEVLSGHTADEVYLGQRKEGWTNDREVLRMFERFGESLRQVEKRIEERNGKRRLKNRFGPARVPYTLLFTDTSNLGVAKGITGRGIPNSVSI</sequence>
<comment type="caution">
    <text evidence="17">The sequence shown here is derived from an EMBL/GenBank/DDBJ whole genome shotgun (WGS) entry which is preliminary data.</text>
</comment>
<comment type="similarity">
    <text evidence="2 13">Belongs to the lipoxygenase family.</text>
</comment>
<evidence type="ECO:0000256" key="4">
    <source>
        <dbReference type="ARBA" id="ARBA00022723"/>
    </source>
</evidence>
<dbReference type="SUPFAM" id="SSF48484">
    <property type="entry name" value="Lipoxigenase"/>
    <property type="match status" value="1"/>
</dbReference>
<dbReference type="InterPro" id="IPR020833">
    <property type="entry name" value="LipOase_Fe_BS"/>
</dbReference>
<evidence type="ECO:0000256" key="10">
    <source>
        <dbReference type="ARBA" id="ARBA00023098"/>
    </source>
</evidence>